<dbReference type="AlphaFoldDB" id="A0AAN8BZD9"/>
<dbReference type="InterPro" id="IPR013106">
    <property type="entry name" value="Ig_V-set"/>
</dbReference>
<dbReference type="Proteomes" id="UP001331515">
    <property type="component" value="Unassembled WGS sequence"/>
</dbReference>
<organism evidence="3 4">
    <name type="scientific">Champsocephalus gunnari</name>
    <name type="common">Mackerel icefish</name>
    <dbReference type="NCBI Taxonomy" id="52237"/>
    <lineage>
        <taxon>Eukaryota</taxon>
        <taxon>Metazoa</taxon>
        <taxon>Chordata</taxon>
        <taxon>Craniata</taxon>
        <taxon>Vertebrata</taxon>
        <taxon>Euteleostomi</taxon>
        <taxon>Actinopterygii</taxon>
        <taxon>Neopterygii</taxon>
        <taxon>Teleostei</taxon>
        <taxon>Neoteleostei</taxon>
        <taxon>Acanthomorphata</taxon>
        <taxon>Eupercaria</taxon>
        <taxon>Perciformes</taxon>
        <taxon>Notothenioidei</taxon>
        <taxon>Channichthyidae</taxon>
        <taxon>Champsocephalus</taxon>
    </lineage>
</organism>
<feature type="domain" description="Immunoglobulin V-set" evidence="2">
    <location>
        <begin position="3"/>
        <end position="32"/>
    </location>
</feature>
<dbReference type="InterPro" id="IPR036179">
    <property type="entry name" value="Ig-like_dom_sf"/>
</dbReference>
<evidence type="ECO:0000256" key="1">
    <source>
        <dbReference type="SAM" id="MobiDB-lite"/>
    </source>
</evidence>
<protein>
    <recommendedName>
        <fullName evidence="2">Immunoglobulin V-set domain-containing protein</fullName>
    </recommendedName>
</protein>
<reference evidence="3 4" key="1">
    <citation type="journal article" date="2023" name="Mol. Biol. Evol.">
        <title>Genomics of Secondarily Temperate Adaptation in the Only Non-Antarctic Icefish.</title>
        <authorList>
            <person name="Rivera-Colon A.G."/>
            <person name="Rayamajhi N."/>
            <person name="Minhas B.F."/>
            <person name="Madrigal G."/>
            <person name="Bilyk K.T."/>
            <person name="Yoon V."/>
            <person name="Hune M."/>
            <person name="Gregory S."/>
            <person name="Cheng C.H.C."/>
            <person name="Catchen J.M."/>
        </authorList>
    </citation>
    <scope>NUCLEOTIDE SEQUENCE [LARGE SCALE GENOMIC DNA]</scope>
    <source>
        <tissue evidence="3">White muscle</tissue>
    </source>
</reference>
<comment type="caution">
    <text evidence="3">The sequence shown here is derived from an EMBL/GenBank/DDBJ whole genome shotgun (WGS) entry which is preliminary data.</text>
</comment>
<feature type="region of interest" description="Disordered" evidence="1">
    <location>
        <begin position="51"/>
        <end position="72"/>
    </location>
</feature>
<accession>A0AAN8BZD9</accession>
<gene>
    <name evidence="3" type="ORF">CgunFtcFv8_005968</name>
</gene>
<dbReference type="SUPFAM" id="SSF48726">
    <property type="entry name" value="Immunoglobulin"/>
    <property type="match status" value="1"/>
</dbReference>
<evidence type="ECO:0000259" key="2">
    <source>
        <dbReference type="Pfam" id="PF07686"/>
    </source>
</evidence>
<evidence type="ECO:0000313" key="3">
    <source>
        <dbReference type="EMBL" id="KAK5893058.1"/>
    </source>
</evidence>
<keyword evidence="4" id="KW-1185">Reference proteome</keyword>
<name>A0AAN8BZD9_CHAGU</name>
<dbReference type="EMBL" id="JAURVH010001535">
    <property type="protein sequence ID" value="KAK5893058.1"/>
    <property type="molecule type" value="Genomic_DNA"/>
</dbReference>
<dbReference type="InterPro" id="IPR013783">
    <property type="entry name" value="Ig-like_fold"/>
</dbReference>
<dbReference type="Gene3D" id="2.60.40.10">
    <property type="entry name" value="Immunoglobulins"/>
    <property type="match status" value="1"/>
</dbReference>
<proteinExistence type="predicted"/>
<dbReference type="Pfam" id="PF07686">
    <property type="entry name" value="V-set"/>
    <property type="match status" value="1"/>
</dbReference>
<sequence length="72" mass="7909">MKNGNASVVLKNVTVNDTGLYQCRVITPQTRSKRDTDEKLVSSVLLTVSEGPEKEINDEYPGGSRRTRLVGS</sequence>
<evidence type="ECO:0000313" key="4">
    <source>
        <dbReference type="Proteomes" id="UP001331515"/>
    </source>
</evidence>